<dbReference type="EMBL" id="LR796207">
    <property type="protein sequence ID" value="CAB4126575.1"/>
    <property type="molecule type" value="Genomic_DNA"/>
</dbReference>
<evidence type="ECO:0000313" key="1">
    <source>
        <dbReference type="EMBL" id="CAB4126575.1"/>
    </source>
</evidence>
<protein>
    <submittedName>
        <fullName evidence="1">Uncharacterized protein</fullName>
    </submittedName>
</protein>
<reference evidence="1" key="1">
    <citation type="submission" date="2020-04" db="EMBL/GenBank/DDBJ databases">
        <authorList>
            <person name="Chiriac C."/>
            <person name="Salcher M."/>
            <person name="Ghai R."/>
            <person name="Kavagutti S V."/>
        </authorList>
    </citation>
    <scope>NUCLEOTIDE SEQUENCE</scope>
</reference>
<organism evidence="1">
    <name type="scientific">uncultured Caudovirales phage</name>
    <dbReference type="NCBI Taxonomy" id="2100421"/>
    <lineage>
        <taxon>Viruses</taxon>
        <taxon>Duplodnaviria</taxon>
        <taxon>Heunggongvirae</taxon>
        <taxon>Uroviricota</taxon>
        <taxon>Caudoviricetes</taxon>
        <taxon>Peduoviridae</taxon>
        <taxon>Maltschvirus</taxon>
        <taxon>Maltschvirus maltsch</taxon>
    </lineage>
</organism>
<proteinExistence type="predicted"/>
<gene>
    <name evidence="1" type="ORF">UFOVP79_3</name>
</gene>
<sequence>MRKQTKRKFWKLIDPVRHAILGAGITQDHLLDKLRLQELASLEAMTKGMGTLQDWHELTSMMNLCEFMAISGIGPEALPYCHTAQDALEQAAYRYQSTMRMGLSGEGIKALREVYEYHDLQRRSISRSEYEKMIIKTQQRIKSKAKEVTEI</sequence>
<name>A0A6J5KZ76_9CAUD</name>
<accession>A0A6J5KZ76</accession>